<evidence type="ECO:0000313" key="2">
    <source>
        <dbReference type="EMBL" id="MDE1454928.1"/>
    </source>
</evidence>
<reference evidence="2" key="1">
    <citation type="submission" date="2022-12" db="EMBL/GenBank/DDBJ databases">
        <title>Draft Genome Sequences of Bacillus licheniformis and Bacillus paralicheniformis strains isolated from Irish skim milk powders.</title>
        <authorList>
            <person name="Lourenco A."/>
            <person name="Li F."/>
            <person name="Geraldine D."/>
            <person name="Tobin J.T."/>
            <person name="Butler F."/>
            <person name="Jordan K."/>
            <person name="Obrien T."/>
        </authorList>
    </citation>
    <scope>NUCLEOTIDE SEQUENCE</scope>
    <source>
        <strain evidence="2">3370</strain>
    </source>
</reference>
<dbReference type="GO" id="GO:0006355">
    <property type="term" value="P:regulation of DNA-templated transcription"/>
    <property type="evidence" value="ECO:0007669"/>
    <property type="project" value="InterPro"/>
</dbReference>
<dbReference type="EMBL" id="JARAFO010000230">
    <property type="protein sequence ID" value="MDE1454928.1"/>
    <property type="molecule type" value="Genomic_DNA"/>
</dbReference>
<dbReference type="RefSeq" id="WP_274685772.1">
    <property type="nucleotide sequence ID" value="NZ_JARAFO010000230.1"/>
</dbReference>
<feature type="non-terminal residue" evidence="2">
    <location>
        <position position="1"/>
    </location>
</feature>
<dbReference type="Pfam" id="PF07702">
    <property type="entry name" value="UTRA"/>
    <property type="match status" value="1"/>
</dbReference>
<name>A0AAW6KLC9_9BACI</name>
<dbReference type="SUPFAM" id="SSF64288">
    <property type="entry name" value="Chorismate lyase-like"/>
    <property type="match status" value="1"/>
</dbReference>
<feature type="domain" description="UbiC transcription regulator-associated" evidence="1">
    <location>
        <begin position="1"/>
        <end position="32"/>
    </location>
</feature>
<proteinExistence type="predicted"/>
<gene>
    <name evidence="2" type="ORF">PVN32_22645</name>
</gene>
<organism evidence="2 3">
    <name type="scientific">Bacillus paralicheniformis</name>
    <dbReference type="NCBI Taxonomy" id="1648923"/>
    <lineage>
        <taxon>Bacteria</taxon>
        <taxon>Bacillati</taxon>
        <taxon>Bacillota</taxon>
        <taxon>Bacilli</taxon>
        <taxon>Bacillales</taxon>
        <taxon>Bacillaceae</taxon>
        <taxon>Bacillus</taxon>
    </lineage>
</organism>
<dbReference type="GO" id="GO:0003677">
    <property type="term" value="F:DNA binding"/>
    <property type="evidence" value="ECO:0007669"/>
    <property type="project" value="InterPro"/>
</dbReference>
<dbReference type="Gene3D" id="3.40.1410.10">
    <property type="entry name" value="Chorismate lyase-like"/>
    <property type="match status" value="1"/>
</dbReference>
<dbReference type="Proteomes" id="UP001216709">
    <property type="component" value="Unassembled WGS sequence"/>
</dbReference>
<protein>
    <submittedName>
        <fullName evidence="2">UTRA domain-containing protein</fullName>
    </submittedName>
</protein>
<evidence type="ECO:0000313" key="3">
    <source>
        <dbReference type="Proteomes" id="UP001216709"/>
    </source>
</evidence>
<evidence type="ECO:0000259" key="1">
    <source>
        <dbReference type="Pfam" id="PF07702"/>
    </source>
</evidence>
<dbReference type="InterPro" id="IPR028978">
    <property type="entry name" value="Chorismate_lyase_/UTRA_dom_sf"/>
</dbReference>
<dbReference type="InterPro" id="IPR011663">
    <property type="entry name" value="UTRA"/>
</dbReference>
<sequence>PDDPVLEVEQVAFLNTGEPFEYSFARHRYDKFVFSSVHVRK</sequence>
<comment type="caution">
    <text evidence="2">The sequence shown here is derived from an EMBL/GenBank/DDBJ whole genome shotgun (WGS) entry which is preliminary data.</text>
</comment>
<dbReference type="AlphaFoldDB" id="A0AAW6KLC9"/>
<accession>A0AAW6KLC9</accession>